<dbReference type="AlphaFoldDB" id="A0A2N0VKJ4"/>
<evidence type="ECO:0000313" key="5">
    <source>
        <dbReference type="Proteomes" id="UP000233398"/>
    </source>
</evidence>
<name>A0A2N0VKJ4_9BACT</name>
<dbReference type="RefSeq" id="WP_101071987.1">
    <property type="nucleotide sequence ID" value="NZ_PISP01000001.1"/>
</dbReference>
<dbReference type="PROSITE" id="PS50801">
    <property type="entry name" value="STAS"/>
    <property type="match status" value="1"/>
</dbReference>
<accession>A0A2N0VKJ4</accession>
<sequence>MNYSMSERYNTVILTLKGNVMGGPSATTFHDEIKKLVEKEKTNVVADLSKVKFMNSSGLGILISSMTSLRNAGGDLKISGASDRIESLLMVTKLITVFDHYKTLDEAVEAYQK</sequence>
<dbReference type="Pfam" id="PF01740">
    <property type="entry name" value="STAS"/>
    <property type="match status" value="1"/>
</dbReference>
<comment type="caution">
    <text evidence="4">The sequence shown here is derived from an EMBL/GenBank/DDBJ whole genome shotgun (WGS) entry which is preliminary data.</text>
</comment>
<dbReference type="OrthoDB" id="962463at2"/>
<dbReference type="CDD" id="cd07043">
    <property type="entry name" value="STAS_anti-anti-sigma_factors"/>
    <property type="match status" value="1"/>
</dbReference>
<feature type="domain" description="STAS" evidence="3">
    <location>
        <begin position="25"/>
        <end position="111"/>
    </location>
</feature>
<reference evidence="4 5" key="1">
    <citation type="submission" date="2017-11" db="EMBL/GenBank/DDBJ databases">
        <title>Rhodohalobacter 15182 sp. nov., isolated from a salt lake.</title>
        <authorList>
            <person name="Han S."/>
        </authorList>
    </citation>
    <scope>NUCLEOTIDE SEQUENCE [LARGE SCALE GENOMIC DNA]</scope>
    <source>
        <strain evidence="4 5">15182</strain>
    </source>
</reference>
<proteinExistence type="inferred from homology"/>
<organism evidence="4 5">
    <name type="scientific">Rhodohalobacter barkolensis</name>
    <dbReference type="NCBI Taxonomy" id="2053187"/>
    <lineage>
        <taxon>Bacteria</taxon>
        <taxon>Pseudomonadati</taxon>
        <taxon>Balneolota</taxon>
        <taxon>Balneolia</taxon>
        <taxon>Balneolales</taxon>
        <taxon>Balneolaceae</taxon>
        <taxon>Rhodohalobacter</taxon>
    </lineage>
</organism>
<dbReference type="GO" id="GO:0043856">
    <property type="term" value="F:anti-sigma factor antagonist activity"/>
    <property type="evidence" value="ECO:0007669"/>
    <property type="project" value="InterPro"/>
</dbReference>
<dbReference type="Proteomes" id="UP000233398">
    <property type="component" value="Unassembled WGS sequence"/>
</dbReference>
<dbReference type="InterPro" id="IPR003658">
    <property type="entry name" value="Anti-sigma_ant"/>
</dbReference>
<dbReference type="NCBIfam" id="TIGR00377">
    <property type="entry name" value="ant_ant_sig"/>
    <property type="match status" value="1"/>
</dbReference>
<evidence type="ECO:0000256" key="1">
    <source>
        <dbReference type="ARBA" id="ARBA00009013"/>
    </source>
</evidence>
<dbReference type="SUPFAM" id="SSF52091">
    <property type="entry name" value="SpoIIaa-like"/>
    <property type="match status" value="1"/>
</dbReference>
<comment type="similarity">
    <text evidence="1 2">Belongs to the anti-sigma-factor antagonist family.</text>
</comment>
<gene>
    <name evidence="4" type="ORF">CWD77_04335</name>
</gene>
<protein>
    <recommendedName>
        <fullName evidence="2">Anti-sigma factor antagonist</fullName>
    </recommendedName>
</protein>
<evidence type="ECO:0000256" key="2">
    <source>
        <dbReference type="RuleBase" id="RU003749"/>
    </source>
</evidence>
<dbReference type="PANTHER" id="PTHR33495">
    <property type="entry name" value="ANTI-SIGMA FACTOR ANTAGONIST TM_1081-RELATED-RELATED"/>
    <property type="match status" value="1"/>
</dbReference>
<keyword evidence="5" id="KW-1185">Reference proteome</keyword>
<dbReference type="EMBL" id="PISP01000001">
    <property type="protein sequence ID" value="PKD44698.1"/>
    <property type="molecule type" value="Genomic_DNA"/>
</dbReference>
<dbReference type="InterPro" id="IPR002645">
    <property type="entry name" value="STAS_dom"/>
</dbReference>
<dbReference type="InterPro" id="IPR036513">
    <property type="entry name" value="STAS_dom_sf"/>
</dbReference>
<dbReference type="Gene3D" id="3.30.750.24">
    <property type="entry name" value="STAS domain"/>
    <property type="match status" value="1"/>
</dbReference>
<evidence type="ECO:0000259" key="3">
    <source>
        <dbReference type="PROSITE" id="PS50801"/>
    </source>
</evidence>
<evidence type="ECO:0000313" key="4">
    <source>
        <dbReference type="EMBL" id="PKD44698.1"/>
    </source>
</evidence>